<evidence type="ECO:0000259" key="4">
    <source>
        <dbReference type="PROSITE" id="PS51371"/>
    </source>
</evidence>
<dbReference type="SMART" id="SM00116">
    <property type="entry name" value="CBS"/>
    <property type="match status" value="2"/>
</dbReference>
<dbReference type="Gene3D" id="3.10.580.10">
    <property type="entry name" value="CBS-domain"/>
    <property type="match status" value="1"/>
</dbReference>
<name>A0ABN3H909_9ACTN</name>
<accession>A0ABN3H909</accession>
<dbReference type="InterPro" id="IPR000644">
    <property type="entry name" value="CBS_dom"/>
</dbReference>
<dbReference type="Gene3D" id="3.30.1340.30">
    <property type="match status" value="1"/>
</dbReference>
<evidence type="ECO:0000313" key="6">
    <source>
        <dbReference type="Proteomes" id="UP001501444"/>
    </source>
</evidence>
<protein>
    <submittedName>
        <fullName evidence="5">CBS domain-containing protein</fullName>
    </submittedName>
</protein>
<dbReference type="Pfam" id="PF04972">
    <property type="entry name" value="BON"/>
    <property type="match status" value="1"/>
</dbReference>
<dbReference type="EMBL" id="BAAARV010000073">
    <property type="protein sequence ID" value="GAA2372049.1"/>
    <property type="molecule type" value="Genomic_DNA"/>
</dbReference>
<dbReference type="InterPro" id="IPR046342">
    <property type="entry name" value="CBS_dom_sf"/>
</dbReference>
<dbReference type="PROSITE" id="PS50914">
    <property type="entry name" value="BON"/>
    <property type="match status" value="1"/>
</dbReference>
<dbReference type="PIRSF" id="PIRSF036990">
    <property type="entry name" value="UCP036990_CBS_BON"/>
    <property type="match status" value="1"/>
</dbReference>
<reference evidence="5 6" key="1">
    <citation type="journal article" date="2019" name="Int. J. Syst. Evol. Microbiol.">
        <title>The Global Catalogue of Microorganisms (GCM) 10K type strain sequencing project: providing services to taxonomists for standard genome sequencing and annotation.</title>
        <authorList>
            <consortium name="The Broad Institute Genomics Platform"/>
            <consortium name="The Broad Institute Genome Sequencing Center for Infectious Disease"/>
            <person name="Wu L."/>
            <person name="Ma J."/>
        </authorList>
    </citation>
    <scope>NUCLEOTIDE SEQUENCE [LARGE SCALE GENOMIC DNA]</scope>
    <source>
        <strain evidence="5 6">JCM 3272</strain>
    </source>
</reference>
<feature type="domain" description="BON" evidence="3">
    <location>
        <begin position="147"/>
        <end position="215"/>
    </location>
</feature>
<gene>
    <name evidence="5" type="ORF">GCM10010170_074070</name>
</gene>
<dbReference type="InterPro" id="IPR051257">
    <property type="entry name" value="Diverse_CBS-Domain"/>
</dbReference>
<dbReference type="SUPFAM" id="SSF54631">
    <property type="entry name" value="CBS-domain pair"/>
    <property type="match status" value="1"/>
</dbReference>
<organism evidence="5 6">
    <name type="scientific">Dactylosporangium salmoneum</name>
    <dbReference type="NCBI Taxonomy" id="53361"/>
    <lineage>
        <taxon>Bacteria</taxon>
        <taxon>Bacillati</taxon>
        <taxon>Actinomycetota</taxon>
        <taxon>Actinomycetes</taxon>
        <taxon>Micromonosporales</taxon>
        <taxon>Micromonosporaceae</taxon>
        <taxon>Dactylosporangium</taxon>
    </lineage>
</organism>
<comment type="caution">
    <text evidence="5">The sequence shown here is derived from an EMBL/GenBank/DDBJ whole genome shotgun (WGS) entry which is preliminary data.</text>
</comment>
<feature type="domain" description="CBS" evidence="4">
    <location>
        <begin position="10"/>
        <end position="67"/>
    </location>
</feature>
<sequence length="228" mass="24792">MRALMVRDVMTPIVVTVAPDLGYKQIADLLVDMGVSAVPVVDGDGRVLGVVSEADLLYKVEFNGADVHAGLFERRRSRRAKQKAVGETAAELMTSPAVTVAAAVPLTVAAQLMERHDAKRLPVVDDAGKLVGIVARRDLLRRYLRNDEDIRADVLEGVLLGVLWLDPIEVDVAVADGHVTLTGKVDRRSTAQIAARLTRGLDGVVGVTEDLEWGFDDTTLQHRYTFDV</sequence>
<keyword evidence="6" id="KW-1185">Reference proteome</keyword>
<evidence type="ECO:0000313" key="5">
    <source>
        <dbReference type="EMBL" id="GAA2372049.1"/>
    </source>
</evidence>
<dbReference type="CDD" id="cd04586">
    <property type="entry name" value="CBS_pair_BON_assoc"/>
    <property type="match status" value="1"/>
</dbReference>
<proteinExistence type="predicted"/>
<evidence type="ECO:0000256" key="1">
    <source>
        <dbReference type="ARBA" id="ARBA00023122"/>
    </source>
</evidence>
<dbReference type="Proteomes" id="UP001501444">
    <property type="component" value="Unassembled WGS sequence"/>
</dbReference>
<dbReference type="PANTHER" id="PTHR43080:SF29">
    <property type="entry name" value="OS02G0818000 PROTEIN"/>
    <property type="match status" value="1"/>
</dbReference>
<dbReference type="PANTHER" id="PTHR43080">
    <property type="entry name" value="CBS DOMAIN-CONTAINING PROTEIN CBSX3, MITOCHONDRIAL"/>
    <property type="match status" value="1"/>
</dbReference>
<evidence type="ECO:0000256" key="2">
    <source>
        <dbReference type="PROSITE-ProRule" id="PRU00703"/>
    </source>
</evidence>
<dbReference type="InterPro" id="IPR017080">
    <property type="entry name" value="UCP036990_CBS_BON"/>
</dbReference>
<evidence type="ECO:0000259" key="3">
    <source>
        <dbReference type="PROSITE" id="PS50914"/>
    </source>
</evidence>
<dbReference type="RefSeq" id="WP_344617276.1">
    <property type="nucleotide sequence ID" value="NZ_BAAARV010000073.1"/>
</dbReference>
<keyword evidence="1 2" id="KW-0129">CBS domain</keyword>
<dbReference type="PROSITE" id="PS51371">
    <property type="entry name" value="CBS"/>
    <property type="match status" value="2"/>
</dbReference>
<feature type="domain" description="CBS" evidence="4">
    <location>
        <begin position="93"/>
        <end position="150"/>
    </location>
</feature>
<dbReference type="InterPro" id="IPR007055">
    <property type="entry name" value="BON_dom"/>
</dbReference>
<dbReference type="Pfam" id="PF00571">
    <property type="entry name" value="CBS"/>
    <property type="match status" value="2"/>
</dbReference>